<evidence type="ECO:0000313" key="2">
    <source>
        <dbReference type="EMBL" id="GGD69529.1"/>
    </source>
</evidence>
<dbReference type="Proteomes" id="UP000614272">
    <property type="component" value="Unassembled WGS sequence"/>
</dbReference>
<evidence type="ECO:0008006" key="4">
    <source>
        <dbReference type="Google" id="ProtNLM"/>
    </source>
</evidence>
<comment type="caution">
    <text evidence="2">The sequence shown here is derived from an EMBL/GenBank/DDBJ whole genome shotgun (WGS) entry which is preliminary data.</text>
</comment>
<proteinExistence type="predicted"/>
<keyword evidence="3" id="KW-1185">Reference proteome</keyword>
<keyword evidence="1" id="KW-0472">Membrane</keyword>
<organism evidence="2 3">
    <name type="scientific">Lacimicrobium alkaliphilum</name>
    <dbReference type="NCBI Taxonomy" id="1526571"/>
    <lineage>
        <taxon>Bacteria</taxon>
        <taxon>Pseudomonadati</taxon>
        <taxon>Pseudomonadota</taxon>
        <taxon>Gammaproteobacteria</taxon>
        <taxon>Alteromonadales</taxon>
        <taxon>Alteromonadaceae</taxon>
        <taxon>Lacimicrobium</taxon>
    </lineage>
</organism>
<gene>
    <name evidence="2" type="ORF">GCM10011357_25730</name>
</gene>
<reference evidence="3" key="1">
    <citation type="journal article" date="2019" name="Int. J. Syst. Evol. Microbiol.">
        <title>The Global Catalogue of Microorganisms (GCM) 10K type strain sequencing project: providing services to taxonomists for standard genome sequencing and annotation.</title>
        <authorList>
            <consortium name="The Broad Institute Genomics Platform"/>
            <consortium name="The Broad Institute Genome Sequencing Center for Infectious Disease"/>
            <person name="Wu L."/>
            <person name="Ma J."/>
        </authorList>
    </citation>
    <scope>NUCLEOTIDE SEQUENCE [LARGE SCALE GENOMIC DNA]</scope>
    <source>
        <strain evidence="3">CGMCC 1.12923</strain>
    </source>
</reference>
<keyword evidence="1" id="KW-0812">Transmembrane</keyword>
<dbReference type="EMBL" id="BMGJ01000010">
    <property type="protein sequence ID" value="GGD69529.1"/>
    <property type="molecule type" value="Genomic_DNA"/>
</dbReference>
<evidence type="ECO:0000313" key="3">
    <source>
        <dbReference type="Proteomes" id="UP000614272"/>
    </source>
</evidence>
<name>A0ABQ1RIM7_9ALTE</name>
<sequence length="276" mass="32742">MSFFTDRYIRKSVWIVLAGLIFAATVLNYVVLELYAFNREKHAVPEPPILNLLDTSFHTRANVQQADEIVDYYFTRWLMKKELLERYQQHDWHYSEATFFPGDSFYSFSTDITPAFKYLDMTISQWHQNVELGNFDLMRPLAFLYAEMNWWPEHVELHQDFYAVTGYTNGAYRVMAQSPAVGHAERLMFGTLMNPGDAEEPIDHSNPAIDMLDKEAIAMHLNKITPDGRLAQLYLAFIEEQKRRRQEYRGRLHFNDMSNQTYQRMQRWQGYLSQFE</sequence>
<feature type="transmembrane region" description="Helical" evidence="1">
    <location>
        <begin position="12"/>
        <end position="32"/>
    </location>
</feature>
<protein>
    <recommendedName>
        <fullName evidence="4">DUF885 domain-containing protein</fullName>
    </recommendedName>
</protein>
<keyword evidence="1" id="KW-1133">Transmembrane helix</keyword>
<accession>A0ABQ1RIM7</accession>
<evidence type="ECO:0000256" key="1">
    <source>
        <dbReference type="SAM" id="Phobius"/>
    </source>
</evidence>